<dbReference type="InterPro" id="IPR054502">
    <property type="entry name" value="bHLH-TF_ACT-like_plant"/>
</dbReference>
<feature type="compositionally biased region" description="Polar residues" evidence="5">
    <location>
        <begin position="33"/>
        <end position="67"/>
    </location>
</feature>
<dbReference type="PANTHER" id="PTHR45959">
    <property type="entry name" value="BHLH TRANSCRIPTION FACTOR"/>
    <property type="match status" value="1"/>
</dbReference>
<keyword evidence="4" id="KW-0539">Nucleus</keyword>
<organism evidence="7 8">
    <name type="scientific">Dovyalis caffra</name>
    <dbReference type="NCBI Taxonomy" id="77055"/>
    <lineage>
        <taxon>Eukaryota</taxon>
        <taxon>Viridiplantae</taxon>
        <taxon>Streptophyta</taxon>
        <taxon>Embryophyta</taxon>
        <taxon>Tracheophyta</taxon>
        <taxon>Spermatophyta</taxon>
        <taxon>Magnoliopsida</taxon>
        <taxon>eudicotyledons</taxon>
        <taxon>Gunneridae</taxon>
        <taxon>Pentapetalae</taxon>
        <taxon>rosids</taxon>
        <taxon>fabids</taxon>
        <taxon>Malpighiales</taxon>
        <taxon>Salicaceae</taxon>
        <taxon>Flacourtieae</taxon>
        <taxon>Dovyalis</taxon>
    </lineage>
</organism>
<comment type="caution">
    <text evidence="7">The sequence shown here is derived from an EMBL/GenBank/DDBJ whole genome shotgun (WGS) entry which is preliminary data.</text>
</comment>
<evidence type="ECO:0000256" key="3">
    <source>
        <dbReference type="ARBA" id="ARBA00023163"/>
    </source>
</evidence>
<accession>A0AAV1SRI4</accession>
<dbReference type="InterPro" id="IPR036638">
    <property type="entry name" value="HLH_DNA-bd_sf"/>
</dbReference>
<evidence type="ECO:0000313" key="7">
    <source>
        <dbReference type="EMBL" id="CAK7355426.1"/>
    </source>
</evidence>
<dbReference type="GO" id="GO:0046983">
    <property type="term" value="F:protein dimerization activity"/>
    <property type="evidence" value="ECO:0007669"/>
    <property type="project" value="InterPro"/>
</dbReference>
<protein>
    <recommendedName>
        <fullName evidence="6">Plant bHLH transcription factor ACT-like domain-containing protein</fullName>
    </recommendedName>
</protein>
<dbReference type="InterPro" id="IPR052610">
    <property type="entry name" value="bHLH_transcription_regulator"/>
</dbReference>
<evidence type="ECO:0000256" key="2">
    <source>
        <dbReference type="ARBA" id="ARBA00023015"/>
    </source>
</evidence>
<proteinExistence type="predicted"/>
<feature type="domain" description="Plant bHLH transcription factor ACT-like" evidence="6">
    <location>
        <begin position="169"/>
        <end position="223"/>
    </location>
</feature>
<dbReference type="Proteomes" id="UP001314170">
    <property type="component" value="Unassembled WGS sequence"/>
</dbReference>
<dbReference type="GO" id="GO:0005634">
    <property type="term" value="C:nucleus"/>
    <property type="evidence" value="ECO:0007669"/>
    <property type="project" value="UniProtKB-SubCell"/>
</dbReference>
<feature type="compositionally biased region" description="Polar residues" evidence="5">
    <location>
        <begin position="1"/>
        <end position="25"/>
    </location>
</feature>
<reference evidence="7 8" key="1">
    <citation type="submission" date="2024-01" db="EMBL/GenBank/DDBJ databases">
        <authorList>
            <person name="Waweru B."/>
        </authorList>
    </citation>
    <scope>NUCLEOTIDE SEQUENCE [LARGE SCALE GENOMIC DNA]</scope>
</reference>
<feature type="region of interest" description="Disordered" evidence="5">
    <location>
        <begin position="1"/>
        <end position="67"/>
    </location>
</feature>
<dbReference type="GO" id="GO:0080090">
    <property type="term" value="P:regulation of primary metabolic process"/>
    <property type="evidence" value="ECO:0007669"/>
    <property type="project" value="UniProtKB-ARBA"/>
</dbReference>
<evidence type="ECO:0000256" key="4">
    <source>
        <dbReference type="ARBA" id="ARBA00023242"/>
    </source>
</evidence>
<comment type="subcellular location">
    <subcellularLocation>
        <location evidence="1">Nucleus</location>
    </subcellularLocation>
</comment>
<evidence type="ECO:0000313" key="8">
    <source>
        <dbReference type="Proteomes" id="UP001314170"/>
    </source>
</evidence>
<keyword evidence="3" id="KW-0804">Transcription</keyword>
<evidence type="ECO:0000256" key="1">
    <source>
        <dbReference type="ARBA" id="ARBA00004123"/>
    </source>
</evidence>
<evidence type="ECO:0000259" key="6">
    <source>
        <dbReference type="Pfam" id="PF22754"/>
    </source>
</evidence>
<name>A0AAV1SRI4_9ROSI</name>
<gene>
    <name evidence="7" type="ORF">DCAF_LOCUS25686</name>
</gene>
<keyword evidence="2" id="KW-0805">Transcription regulation</keyword>
<keyword evidence="8" id="KW-1185">Reference proteome</keyword>
<evidence type="ECO:0000256" key="5">
    <source>
        <dbReference type="SAM" id="MobiDB-lite"/>
    </source>
</evidence>
<dbReference type="SUPFAM" id="SSF47459">
    <property type="entry name" value="HLH, helix-loop-helix DNA-binding domain"/>
    <property type="match status" value="1"/>
</dbReference>
<dbReference type="EMBL" id="CAWUPB010001195">
    <property type="protein sequence ID" value="CAK7355426.1"/>
    <property type="molecule type" value="Genomic_DNA"/>
</dbReference>
<dbReference type="AlphaFoldDB" id="A0AAV1SRI4"/>
<dbReference type="Pfam" id="PF22754">
    <property type="entry name" value="bHLH-TF_ACT-like_plant"/>
    <property type="match status" value="1"/>
</dbReference>
<sequence>MNDQTFNYQTSQRFSSASFGTSQVSIERPAKQPKTSQHASPSSSSDTISFHNSNSPPATTSQRIYGLGNSTLAPKNDVGSDGYINYEMIQHVMSKVAKKISAIMSRSALRGQDHVLAERKRREMLSQRFIALSAVVPGLKKVSDDEDSSSTDVNSDGCCDQPLPEIETRVSDKDVLIRIHCEKQKECLTKILSEIEKLHLNVINSSTLSFGNYTLDVTVAAEDIAAASTIGLLWQPLQV</sequence>
<dbReference type="PANTHER" id="PTHR45959:SF72">
    <property type="entry name" value="BHLH DOMAIN-CONTAINING PROTEIN"/>
    <property type="match status" value="1"/>
</dbReference>